<dbReference type="RefSeq" id="WP_046146291.1">
    <property type="nucleotide sequence ID" value="NZ_KQ033912.1"/>
</dbReference>
<dbReference type="GeneID" id="69983952"/>
<dbReference type="STRING" id="927665.HMPREF1535_02552"/>
<sequence>MKRLNLILICLIGICSMNAQNIPDLRYFEVSKKFEKRIVLRVPSFPKPEGNSGSFRSTPESDIHGLFGKKMHSMLESYFTDRDWSDKRDWLKKYGPSYSIYFDKNMKIFAYSIMLKPEVFTQMSEEYLKGFGEELMKMDLRPYFEIEEKDKETFTWGAVHVWVAIRYRERK</sequence>
<reference evidence="2 3" key="1">
    <citation type="submission" date="2013-04" db="EMBL/GenBank/DDBJ databases">
        <title>The Genome Sequence of Parabacteroides goldsteinii DSM 19448.</title>
        <authorList>
            <consortium name="The Broad Institute Genomics Platform"/>
            <person name="Earl A."/>
            <person name="Ward D."/>
            <person name="Feldgarden M."/>
            <person name="Gevers D."/>
            <person name="Martens E."/>
            <person name="Sakamoto M."/>
            <person name="Benno Y."/>
            <person name="Song Y."/>
            <person name="Liu C."/>
            <person name="Lee J."/>
            <person name="Bolanos M."/>
            <person name="Vaisanen M.L."/>
            <person name="Finegold S.M."/>
            <person name="Walker B."/>
            <person name="Young S."/>
            <person name="Zeng Q."/>
            <person name="Gargeya S."/>
            <person name="Fitzgerald M."/>
            <person name="Haas B."/>
            <person name="Abouelleil A."/>
            <person name="Allen A.W."/>
            <person name="Alvarado L."/>
            <person name="Arachchi H.M."/>
            <person name="Berlin A.M."/>
            <person name="Chapman S.B."/>
            <person name="Gainer-Dewar J."/>
            <person name="Goldberg J."/>
            <person name="Griggs A."/>
            <person name="Gujja S."/>
            <person name="Hansen M."/>
            <person name="Howarth C."/>
            <person name="Imamovic A."/>
            <person name="Ireland A."/>
            <person name="Larimer J."/>
            <person name="McCowan C."/>
            <person name="Murphy C."/>
            <person name="Pearson M."/>
            <person name="Poon T.W."/>
            <person name="Priest M."/>
            <person name="Roberts A."/>
            <person name="Saif S."/>
            <person name="Shea T."/>
            <person name="Sisk P."/>
            <person name="Sykes S."/>
            <person name="Wortman J."/>
            <person name="Nusbaum C."/>
            <person name="Birren B."/>
        </authorList>
    </citation>
    <scope>NUCLEOTIDE SEQUENCE [LARGE SCALE GENOMIC DNA]</scope>
    <source>
        <strain evidence="2 3">DSM 19448</strain>
    </source>
</reference>
<comment type="caution">
    <text evidence="2">The sequence shown here is derived from an EMBL/GenBank/DDBJ whole genome shotgun (WGS) entry which is preliminary data.</text>
</comment>
<feature type="chain" id="PRO_5002488945" evidence="1">
    <location>
        <begin position="20"/>
        <end position="171"/>
    </location>
</feature>
<evidence type="ECO:0000313" key="2">
    <source>
        <dbReference type="EMBL" id="KKB54799.1"/>
    </source>
</evidence>
<organism evidence="2 3">
    <name type="scientific">Parabacteroides goldsteinii DSM 19448 = WAL 12034</name>
    <dbReference type="NCBI Taxonomy" id="927665"/>
    <lineage>
        <taxon>Bacteria</taxon>
        <taxon>Pseudomonadati</taxon>
        <taxon>Bacteroidota</taxon>
        <taxon>Bacteroidia</taxon>
        <taxon>Bacteroidales</taxon>
        <taxon>Tannerellaceae</taxon>
        <taxon>Parabacteroides</taxon>
    </lineage>
</organism>
<protein>
    <submittedName>
        <fullName evidence="2">Uncharacterized protein</fullName>
    </submittedName>
</protein>
<gene>
    <name evidence="2" type="ORF">HMPREF1535_02552</name>
</gene>
<dbReference type="PATRIC" id="fig|927665.4.peg.2626"/>
<evidence type="ECO:0000313" key="3">
    <source>
        <dbReference type="Proteomes" id="UP000033047"/>
    </source>
</evidence>
<dbReference type="HOGENOM" id="CLU_1561427_0_0_10"/>
<dbReference type="Proteomes" id="UP000033047">
    <property type="component" value="Unassembled WGS sequence"/>
</dbReference>
<proteinExistence type="predicted"/>
<feature type="signal peptide" evidence="1">
    <location>
        <begin position="1"/>
        <end position="19"/>
    </location>
</feature>
<evidence type="ECO:0000256" key="1">
    <source>
        <dbReference type="SAM" id="SignalP"/>
    </source>
</evidence>
<keyword evidence="1" id="KW-0732">Signal</keyword>
<dbReference type="EMBL" id="AQHV01000012">
    <property type="protein sequence ID" value="KKB54799.1"/>
    <property type="molecule type" value="Genomic_DNA"/>
</dbReference>
<accession>A0A0F5JAJ9</accession>
<name>A0A0F5JAJ9_9BACT</name>
<dbReference type="AlphaFoldDB" id="A0A0F5JAJ9"/>